<keyword evidence="5" id="KW-1185">Reference proteome</keyword>
<gene>
    <name evidence="4" type="ORF">D9757_000716</name>
</gene>
<organism evidence="4 5">
    <name type="scientific">Collybiopsis confluens</name>
    <dbReference type="NCBI Taxonomy" id="2823264"/>
    <lineage>
        <taxon>Eukaryota</taxon>
        <taxon>Fungi</taxon>
        <taxon>Dikarya</taxon>
        <taxon>Basidiomycota</taxon>
        <taxon>Agaricomycotina</taxon>
        <taxon>Agaricomycetes</taxon>
        <taxon>Agaricomycetidae</taxon>
        <taxon>Agaricales</taxon>
        <taxon>Marasmiineae</taxon>
        <taxon>Omphalotaceae</taxon>
        <taxon>Collybiopsis</taxon>
    </lineage>
</organism>
<dbReference type="InterPro" id="IPR031488">
    <property type="entry name" value="Zn_ribbon_mio"/>
</dbReference>
<reference evidence="4 5" key="1">
    <citation type="journal article" date="2020" name="ISME J.">
        <title>Uncovering the hidden diversity of litter-decomposition mechanisms in mushroom-forming fungi.</title>
        <authorList>
            <person name="Floudas D."/>
            <person name="Bentzer J."/>
            <person name="Ahren D."/>
            <person name="Johansson T."/>
            <person name="Persson P."/>
            <person name="Tunlid A."/>
        </authorList>
    </citation>
    <scope>NUCLEOTIDE SEQUENCE [LARGE SCALE GENOMIC DNA]</scope>
    <source>
        <strain evidence="4 5">CBS 406.79</strain>
    </source>
</reference>
<dbReference type="GO" id="GO:0005737">
    <property type="term" value="C:cytoplasm"/>
    <property type="evidence" value="ECO:0007669"/>
    <property type="project" value="TreeGrafter"/>
</dbReference>
<dbReference type="PANTHER" id="PTHR16453:SF9">
    <property type="entry name" value="GATOR COMPLEX PROTEIN MIOS"/>
    <property type="match status" value="1"/>
</dbReference>
<feature type="region of interest" description="Disordered" evidence="2">
    <location>
        <begin position="344"/>
        <end position="374"/>
    </location>
</feature>
<dbReference type="GO" id="GO:1904263">
    <property type="term" value="P:positive regulation of TORC1 signaling"/>
    <property type="evidence" value="ECO:0007669"/>
    <property type="project" value="TreeGrafter"/>
</dbReference>
<dbReference type="InterPro" id="IPR015943">
    <property type="entry name" value="WD40/YVTN_repeat-like_dom_sf"/>
</dbReference>
<evidence type="ECO:0000313" key="4">
    <source>
        <dbReference type="EMBL" id="KAF5393377.1"/>
    </source>
</evidence>
<dbReference type="SUPFAM" id="SSF50978">
    <property type="entry name" value="WD40 repeat-like"/>
    <property type="match status" value="1"/>
</dbReference>
<feature type="domain" description="GATOR2 complex protein MIO zinc-ribbon like" evidence="3">
    <location>
        <begin position="1199"/>
        <end position="1293"/>
    </location>
</feature>
<evidence type="ECO:0000256" key="2">
    <source>
        <dbReference type="SAM" id="MobiDB-lite"/>
    </source>
</evidence>
<dbReference type="OrthoDB" id="341486at2759"/>
<dbReference type="Proteomes" id="UP000518752">
    <property type="component" value="Unassembled WGS sequence"/>
</dbReference>
<name>A0A8H5I1M7_9AGAR</name>
<dbReference type="Pfam" id="PF17034">
    <property type="entry name" value="zinc_ribbon_16"/>
    <property type="match status" value="1"/>
</dbReference>
<comment type="similarity">
    <text evidence="1">Belongs to the WD repeat mio family.</text>
</comment>
<dbReference type="InterPro" id="IPR037593">
    <property type="entry name" value="MIOS/Sea4"/>
</dbReference>
<dbReference type="InterPro" id="IPR036322">
    <property type="entry name" value="WD40_repeat_dom_sf"/>
</dbReference>
<feature type="compositionally biased region" description="Low complexity" evidence="2">
    <location>
        <begin position="743"/>
        <end position="775"/>
    </location>
</feature>
<comment type="caution">
    <text evidence="4">The sequence shown here is derived from an EMBL/GenBank/DDBJ whole genome shotgun (WGS) entry which is preliminary data.</text>
</comment>
<feature type="region of interest" description="Disordered" evidence="2">
    <location>
        <begin position="487"/>
        <end position="537"/>
    </location>
</feature>
<dbReference type="CDD" id="cd16691">
    <property type="entry name" value="mRING-H2-C3H3C2_Mio"/>
    <property type="match status" value="1"/>
</dbReference>
<dbReference type="EMBL" id="JAACJN010000002">
    <property type="protein sequence ID" value="KAF5393377.1"/>
    <property type="molecule type" value="Genomic_DNA"/>
</dbReference>
<evidence type="ECO:0000256" key="1">
    <source>
        <dbReference type="ARBA" id="ARBA00009713"/>
    </source>
</evidence>
<accession>A0A8H5I1M7</accession>
<feature type="region of interest" description="Disordered" evidence="2">
    <location>
        <begin position="741"/>
        <end position="776"/>
    </location>
</feature>
<protein>
    <recommendedName>
        <fullName evidence="3">GATOR2 complex protein MIO zinc-ribbon like domain-containing protein</fullName>
    </recommendedName>
</protein>
<dbReference type="Pfam" id="PF21720">
    <property type="entry name" value="MIOS_WD40"/>
    <property type="match status" value="1"/>
</dbReference>
<sequence>MSPRLPSDIVAVGHSSGRIDLLRLEASRYSHEDSVLSNGPVLSLPPIRNQRSCNVLAFCPSDHNYLAAGLDKVRGDSSLLIFDIQEEMSIFRAAISSDNQGNTAAPFSADSTYHPIPRSDHLVRSDQRIVQAHAQTELISSLAWLPHTTHPYLLLAGIPRWLRLFDLRTPSGSGGGGSYVSSVAAKVTGIAVDPFDGTRFTTWGDGVVTVWDIRKLHTSNIGSDPANSTPSPTPLLTLTEMDAGINAASSLVAPSKSLSTTSSVPSSKTKINSSATANNLALSAPLPVCVAAEFSPTRRGMLATLTKDATCVRLWDTLEAGHEVEGVDENVTRLKDKIPSSKKSWASLHWGGSSESKDSYPMPEEETTDQSSHPSLLLYDTKRAFSKYSPAPLASFAIVPPVYSSHQTMSKMIVVTQSGEITLQNVYDAPQSIARNSRGDMLYGPVELTGDENATAGFGFLSGFGKNVVEKDINSGANVRLDIRGGPRTAVKKSDSSSDSLNSIGKQSHERGRARNPVKFQATPSSPALFGRGDAEGFPALAHPSNAVTAATNLAATKPTNNIHGEEKEKRTFSPATALRVPLAITASTAKSQSELVTAKPSNVPVATQMRGDKKAKFSSVIQVTANDISIMMVKRAMRGYSIRDPMRNALVIRELASESAEYEETETKMLGDLWEWMHRSQKFLSSPTPLLHGYDFTFAGVWDIWDGPSSIGGTGKVPRFMDPDPHSFSIQPIRSNTLDTLSSVSSNTGGSVSSSVNSSVTGGSITSSPRSSSGFGTGSLGPEFFIDAEATPVHRDRLQLPTVLESFPHGLDRSRRVHNVSGSRSARARSPITDHLAKDSEWHQALLNLFARTESNTSSVQPPTFPYISTSRPLQRHLCLNLIGWSFVLRDESLMNEVRKWERESEGDEGYARAAAWLVFSGRYGGGVGVSNEGAIYGEGAIECLLRSEGSGLILPLYADETHHMMSGVIAALVPFANAAVSSSSSSSKLTLPSTLREHYERLINKLNDVYIRALLTHLTAISSSDTPGGFFHWLEILHDADLLPFDERLALAFCFLDDAALSTYLRRCREHALSKNGGDVDALVLTGLGTPEGREVLRLWLDRCGDIQSAALLGWSGLGVSLGRSSPNKGKTPVIDPRINRWIEAYRDFLDSVKLFHSRVEFDIERGEMLQIALDRRMVTLGNHIPALTPRQLLIRCNYCNKTVAPNTPLDPSNLRLGLDSTYKGKPTACPNCGRALPRCSICLMTLGIVQDAYRESELAYSHYRDTIDDALVTCMNCRHGGHASHILEWFFSVNGNAEDQAGSPTAIVDVPLKFSNIDHPWILSTLT</sequence>
<dbReference type="PANTHER" id="PTHR16453">
    <property type="entry name" value="WD40 DOMAIN-CONTAINING PROTEIN MIO FAMILY MEMBER"/>
    <property type="match status" value="1"/>
</dbReference>
<evidence type="ECO:0000259" key="3">
    <source>
        <dbReference type="Pfam" id="PF17034"/>
    </source>
</evidence>
<dbReference type="Gene3D" id="2.130.10.10">
    <property type="entry name" value="YVTN repeat-like/Quinoprotein amine dehydrogenase"/>
    <property type="match status" value="1"/>
</dbReference>
<evidence type="ECO:0000313" key="5">
    <source>
        <dbReference type="Proteomes" id="UP000518752"/>
    </source>
</evidence>
<proteinExistence type="inferred from homology"/>